<dbReference type="Gene3D" id="3.40.190.10">
    <property type="entry name" value="Periplasmic binding protein-like II"/>
    <property type="match status" value="2"/>
</dbReference>
<dbReference type="AlphaFoldDB" id="A0A839ZFV6"/>
<dbReference type="SUPFAM" id="SSF53850">
    <property type="entry name" value="Periplasmic binding protein-like II"/>
    <property type="match status" value="1"/>
</dbReference>
<name>A0A839ZFV6_9HYPH</name>
<keyword evidence="4" id="KW-0804">Transcription</keyword>
<dbReference type="InterPro" id="IPR036388">
    <property type="entry name" value="WH-like_DNA-bd_sf"/>
</dbReference>
<gene>
    <name evidence="6" type="ORF">FHS55_004395</name>
</gene>
<dbReference type="CDD" id="cd08414">
    <property type="entry name" value="PBP2_LTTR_aromatics_like"/>
    <property type="match status" value="1"/>
</dbReference>
<dbReference type="GO" id="GO:0003677">
    <property type="term" value="F:DNA binding"/>
    <property type="evidence" value="ECO:0007669"/>
    <property type="project" value="UniProtKB-KW"/>
</dbReference>
<dbReference type="InterPro" id="IPR036390">
    <property type="entry name" value="WH_DNA-bd_sf"/>
</dbReference>
<dbReference type="SUPFAM" id="SSF46785">
    <property type="entry name" value="Winged helix' DNA-binding domain"/>
    <property type="match status" value="1"/>
</dbReference>
<dbReference type="RefSeq" id="WP_183191962.1">
    <property type="nucleotide sequence ID" value="NZ_JACICD010000014.1"/>
</dbReference>
<dbReference type="GO" id="GO:0032993">
    <property type="term" value="C:protein-DNA complex"/>
    <property type="evidence" value="ECO:0007669"/>
    <property type="project" value="TreeGrafter"/>
</dbReference>
<dbReference type="FunFam" id="1.10.10.10:FF:000001">
    <property type="entry name" value="LysR family transcriptional regulator"/>
    <property type="match status" value="1"/>
</dbReference>
<dbReference type="Proteomes" id="UP000533469">
    <property type="component" value="Unassembled WGS sequence"/>
</dbReference>
<dbReference type="PRINTS" id="PR00039">
    <property type="entry name" value="HTHLYSR"/>
</dbReference>
<dbReference type="EMBL" id="JACICD010000014">
    <property type="protein sequence ID" value="MBB3773751.1"/>
    <property type="molecule type" value="Genomic_DNA"/>
</dbReference>
<evidence type="ECO:0000259" key="5">
    <source>
        <dbReference type="PROSITE" id="PS50931"/>
    </source>
</evidence>
<accession>A0A839ZFV6</accession>
<keyword evidence="7" id="KW-1185">Reference proteome</keyword>
<evidence type="ECO:0000256" key="1">
    <source>
        <dbReference type="ARBA" id="ARBA00009437"/>
    </source>
</evidence>
<evidence type="ECO:0000313" key="6">
    <source>
        <dbReference type="EMBL" id="MBB3773751.1"/>
    </source>
</evidence>
<evidence type="ECO:0000256" key="3">
    <source>
        <dbReference type="ARBA" id="ARBA00023125"/>
    </source>
</evidence>
<evidence type="ECO:0000313" key="7">
    <source>
        <dbReference type="Proteomes" id="UP000533469"/>
    </source>
</evidence>
<evidence type="ECO:0000256" key="2">
    <source>
        <dbReference type="ARBA" id="ARBA00023015"/>
    </source>
</evidence>
<comment type="caution">
    <text evidence="6">The sequence shown here is derived from an EMBL/GenBank/DDBJ whole genome shotgun (WGS) entry which is preliminary data.</text>
</comment>
<dbReference type="Pfam" id="PF00126">
    <property type="entry name" value="HTH_1"/>
    <property type="match status" value="1"/>
</dbReference>
<dbReference type="PANTHER" id="PTHR30346:SF0">
    <property type="entry name" value="HCA OPERON TRANSCRIPTIONAL ACTIVATOR HCAR"/>
    <property type="match status" value="1"/>
</dbReference>
<proteinExistence type="inferred from homology"/>
<keyword evidence="3 6" id="KW-0238">DNA-binding</keyword>
<dbReference type="Gene3D" id="1.10.10.10">
    <property type="entry name" value="Winged helix-like DNA-binding domain superfamily/Winged helix DNA-binding domain"/>
    <property type="match status" value="1"/>
</dbReference>
<dbReference type="InterPro" id="IPR000847">
    <property type="entry name" value="LysR_HTH_N"/>
</dbReference>
<dbReference type="PANTHER" id="PTHR30346">
    <property type="entry name" value="TRANSCRIPTIONAL DUAL REGULATOR HCAR-RELATED"/>
    <property type="match status" value="1"/>
</dbReference>
<reference evidence="6 7" key="1">
    <citation type="submission" date="2020-08" db="EMBL/GenBank/DDBJ databases">
        <title>Genomic Encyclopedia of Type Strains, Phase IV (KMG-IV): sequencing the most valuable type-strain genomes for metagenomic binning, comparative biology and taxonomic classification.</title>
        <authorList>
            <person name="Goeker M."/>
        </authorList>
    </citation>
    <scope>NUCLEOTIDE SEQUENCE [LARGE SCALE GENOMIC DNA]</scope>
    <source>
        <strain evidence="6 7">DSM 5895</strain>
    </source>
</reference>
<evidence type="ECO:0000256" key="4">
    <source>
        <dbReference type="ARBA" id="ARBA00023163"/>
    </source>
</evidence>
<dbReference type="GO" id="GO:0003700">
    <property type="term" value="F:DNA-binding transcription factor activity"/>
    <property type="evidence" value="ECO:0007669"/>
    <property type="project" value="InterPro"/>
</dbReference>
<dbReference type="Pfam" id="PF03466">
    <property type="entry name" value="LysR_substrate"/>
    <property type="match status" value="1"/>
</dbReference>
<comment type="similarity">
    <text evidence="1">Belongs to the LysR transcriptional regulatory family.</text>
</comment>
<dbReference type="InterPro" id="IPR005119">
    <property type="entry name" value="LysR_subst-bd"/>
</dbReference>
<dbReference type="PROSITE" id="PS50931">
    <property type="entry name" value="HTH_LYSR"/>
    <property type="match status" value="1"/>
</dbReference>
<keyword evidence="2" id="KW-0805">Transcription regulation</keyword>
<protein>
    <submittedName>
        <fullName evidence="6">DNA-binding transcriptional LysR family regulator</fullName>
    </submittedName>
</protein>
<feature type="domain" description="HTH lysR-type" evidence="5">
    <location>
        <begin position="3"/>
        <end position="60"/>
    </location>
</feature>
<organism evidence="6 7">
    <name type="scientific">Ancylobacter tetraedralis</name>
    <dbReference type="NCBI Taxonomy" id="217068"/>
    <lineage>
        <taxon>Bacteria</taxon>
        <taxon>Pseudomonadati</taxon>
        <taxon>Pseudomonadota</taxon>
        <taxon>Alphaproteobacteria</taxon>
        <taxon>Hyphomicrobiales</taxon>
        <taxon>Xanthobacteraceae</taxon>
        <taxon>Ancylobacter</taxon>
    </lineage>
</organism>
<sequence length="299" mass="33201">MSIKLKHLRYVIAAAESGSFRKAAEVLGSGEPAVSRGIRDLEDSIGVSLFIRQPSGVIPTLAGKRFLNRARQALEHIQDGAEEAAAIGRVEKGHLKIGLFSTLASNFLTELFDTYDRRHANVQIEFVESSAERHVAAIRHFDIDAAFVIGRSKWPELDSIELWSEPFFIALPRSHPLASRSKVTWFDLADEILLTRIEGCGLDIRAFVERCLLRFDIHPVISAQRVGRLTLLGLVAMGKGIVPVLQSELIINVPGVTYRPLADDVVPFSVIYSPKNDNPAVRTLLSIARSMMRARRLKT</sequence>